<proteinExistence type="predicted"/>
<gene>
    <name evidence="2" type="ORF">K3174_10695</name>
</gene>
<keyword evidence="3" id="KW-1185">Reference proteome</keyword>
<reference evidence="2 3" key="1">
    <citation type="submission" date="2021-08" db="EMBL/GenBank/DDBJ databases">
        <title>Comparative Genomics Analysis of the Genus Qipengyuania Reveals Extensive Genetic Diversity and Metabolic Versatility, Including the Description of Fifteen Novel Species.</title>
        <authorList>
            <person name="Liu Y."/>
        </authorList>
    </citation>
    <scope>NUCLEOTIDE SEQUENCE [LARGE SCALE GENOMIC DNA]</scope>
    <source>
        <strain evidence="2 3">6D47A</strain>
    </source>
</reference>
<comment type="caution">
    <text evidence="2">The sequence shown here is derived from an EMBL/GenBank/DDBJ whole genome shotgun (WGS) entry which is preliminary data.</text>
</comment>
<evidence type="ECO:0000313" key="3">
    <source>
        <dbReference type="Proteomes" id="UP000755104"/>
    </source>
</evidence>
<dbReference type="EMBL" id="JAIGNO010000006">
    <property type="protein sequence ID" value="MBX7482999.1"/>
    <property type="molecule type" value="Genomic_DNA"/>
</dbReference>
<evidence type="ECO:0000313" key="2">
    <source>
        <dbReference type="EMBL" id="MBX7482999.1"/>
    </source>
</evidence>
<organism evidence="2 3">
    <name type="scientific">Qipengyuania qiaonensis</name>
    <dbReference type="NCBI Taxonomy" id="2867240"/>
    <lineage>
        <taxon>Bacteria</taxon>
        <taxon>Pseudomonadati</taxon>
        <taxon>Pseudomonadota</taxon>
        <taxon>Alphaproteobacteria</taxon>
        <taxon>Sphingomonadales</taxon>
        <taxon>Erythrobacteraceae</taxon>
        <taxon>Qipengyuania</taxon>
    </lineage>
</organism>
<dbReference type="Proteomes" id="UP000755104">
    <property type="component" value="Unassembled WGS sequence"/>
</dbReference>
<dbReference type="PANTHER" id="PTHR43355:SF2">
    <property type="entry name" value="FLAVIN REDUCTASE (NADPH)"/>
    <property type="match status" value="1"/>
</dbReference>
<dbReference type="RefSeq" id="WP_221558262.1">
    <property type="nucleotide sequence ID" value="NZ_JAIGNO010000006.1"/>
</dbReference>
<dbReference type="InterPro" id="IPR036291">
    <property type="entry name" value="NAD(P)-bd_dom_sf"/>
</dbReference>
<dbReference type="Pfam" id="PF13460">
    <property type="entry name" value="NAD_binding_10"/>
    <property type="match status" value="1"/>
</dbReference>
<protein>
    <submittedName>
        <fullName evidence="2">NAD(P)H-binding protein</fullName>
    </submittedName>
</protein>
<dbReference type="Gene3D" id="3.40.50.720">
    <property type="entry name" value="NAD(P)-binding Rossmann-like Domain"/>
    <property type="match status" value="1"/>
</dbReference>
<evidence type="ECO:0000259" key="1">
    <source>
        <dbReference type="Pfam" id="PF13460"/>
    </source>
</evidence>
<dbReference type="InterPro" id="IPR051606">
    <property type="entry name" value="Polyketide_Oxido-like"/>
</dbReference>
<name>A0ABS7JAY2_9SPHN</name>
<dbReference type="PANTHER" id="PTHR43355">
    <property type="entry name" value="FLAVIN REDUCTASE (NADPH)"/>
    <property type="match status" value="1"/>
</dbReference>
<feature type="domain" description="NAD(P)-binding" evidence="1">
    <location>
        <begin position="7"/>
        <end position="194"/>
    </location>
</feature>
<dbReference type="InterPro" id="IPR016040">
    <property type="entry name" value="NAD(P)-bd_dom"/>
</dbReference>
<dbReference type="SUPFAM" id="SSF51735">
    <property type="entry name" value="NAD(P)-binding Rossmann-fold domains"/>
    <property type="match status" value="1"/>
</dbReference>
<accession>A0ABS7JAY2</accession>
<sequence>MKILVIGATGMVGSRITSEGAARGHDIIAASRKGDANAGPHVTPIALDINDVDALREQAAKVDLVVSAVSPRITGDAVGDARKFTKALIEAVGTTRLIQVGGASSLNAPDGSALIDHAPPEYRAEAQAMLAAHDMLAASDIDWTVQAPALTIAPGERTGKARLGDRTVVMDENGESTISAEDFAVVLLDEAEKPAHRRTIYNAAY</sequence>